<feature type="domain" description="LIM zinc-binding" evidence="23">
    <location>
        <begin position="9"/>
        <end position="69"/>
    </location>
</feature>
<dbReference type="PANTHER" id="PTHR11276">
    <property type="entry name" value="DNA POLYMERASE TYPE-X FAMILY MEMBER"/>
    <property type="match status" value="1"/>
</dbReference>
<comment type="catalytic activity">
    <reaction evidence="20">
        <text>DNA(n) + a 2'-deoxyribonucleoside 5'-triphosphate = DNA(n+1) + diphosphate</text>
        <dbReference type="Rhea" id="RHEA:22508"/>
        <dbReference type="Rhea" id="RHEA-COMP:17339"/>
        <dbReference type="Rhea" id="RHEA-COMP:17340"/>
        <dbReference type="ChEBI" id="CHEBI:33019"/>
        <dbReference type="ChEBI" id="CHEBI:61560"/>
        <dbReference type="ChEBI" id="CHEBI:173112"/>
        <dbReference type="EC" id="2.7.7.7"/>
    </reaction>
</comment>
<dbReference type="InterPro" id="IPR022312">
    <property type="entry name" value="DNA_pol_X"/>
</dbReference>
<dbReference type="SUPFAM" id="SSF81301">
    <property type="entry name" value="Nucleotidyltransferase"/>
    <property type="match status" value="1"/>
</dbReference>
<evidence type="ECO:0000256" key="10">
    <source>
        <dbReference type="ARBA" id="ARBA00022723"/>
    </source>
</evidence>
<keyword evidence="19" id="KW-0539">Nucleus</keyword>
<dbReference type="GO" id="GO:0005634">
    <property type="term" value="C:nucleus"/>
    <property type="evidence" value="ECO:0007669"/>
    <property type="project" value="UniProtKB-SubCell"/>
</dbReference>
<dbReference type="PROSITE" id="PS00478">
    <property type="entry name" value="LIM_DOMAIN_1"/>
    <property type="match status" value="1"/>
</dbReference>
<dbReference type="Pfam" id="PF14716">
    <property type="entry name" value="HHH_8"/>
    <property type="match status" value="1"/>
</dbReference>
<evidence type="ECO:0000256" key="8">
    <source>
        <dbReference type="ARBA" id="ARBA00022695"/>
    </source>
</evidence>
<evidence type="ECO:0000256" key="22">
    <source>
        <dbReference type="SAM" id="MobiDB-lite"/>
    </source>
</evidence>
<keyword evidence="8" id="KW-0548">Nucleotidyltransferase</keyword>
<keyword evidence="12 21" id="KW-0862">Zinc</keyword>
<dbReference type="InterPro" id="IPR002054">
    <property type="entry name" value="DNA-dir_DNA_pol_X"/>
</dbReference>
<dbReference type="InterPro" id="IPR036420">
    <property type="entry name" value="BRCT_dom_sf"/>
</dbReference>
<dbReference type="Pfam" id="PF00412">
    <property type="entry name" value="LIM"/>
    <property type="match status" value="2"/>
</dbReference>
<dbReference type="Pfam" id="PF14792">
    <property type="entry name" value="DNA_pol_B_palm"/>
    <property type="match status" value="1"/>
</dbReference>
<keyword evidence="16" id="KW-0234">DNA repair</keyword>
<dbReference type="Gene3D" id="1.10.150.20">
    <property type="entry name" value="5' to 3' exonuclease, C-terminal subdomain"/>
    <property type="match status" value="1"/>
</dbReference>
<dbReference type="SUPFAM" id="SSF52113">
    <property type="entry name" value="BRCT domain"/>
    <property type="match status" value="1"/>
</dbReference>
<comment type="caution">
    <text evidence="25">The sequence shown here is derived from an EMBL/GenBank/DDBJ whole genome shotgun (WGS) entry which is preliminary data.</text>
</comment>
<dbReference type="FunFam" id="3.40.50.10190:FF:000031">
    <property type="entry name" value="DNA polymerase"/>
    <property type="match status" value="1"/>
</dbReference>
<dbReference type="InterPro" id="IPR043519">
    <property type="entry name" value="NT_sf"/>
</dbReference>
<keyword evidence="17" id="KW-0464">Manganese</keyword>
<evidence type="ECO:0000256" key="19">
    <source>
        <dbReference type="ARBA" id="ARBA00023242"/>
    </source>
</evidence>
<feature type="domain" description="LIM zinc-binding" evidence="23">
    <location>
        <begin position="105"/>
        <end position="165"/>
    </location>
</feature>
<keyword evidence="14 21" id="KW-0440">LIM domain</keyword>
<dbReference type="PRINTS" id="PR00870">
    <property type="entry name" value="DNAPOLXBETA"/>
</dbReference>
<dbReference type="FunFam" id="3.30.460.10:FF:000029">
    <property type="entry name" value="DNA polymerase"/>
    <property type="match status" value="1"/>
</dbReference>
<dbReference type="CDD" id="cd09441">
    <property type="entry name" value="LIM2_SF3"/>
    <property type="match status" value="1"/>
</dbReference>
<dbReference type="InterPro" id="IPR002008">
    <property type="entry name" value="DNA_pol_X_beta-like"/>
</dbReference>
<protein>
    <recommendedName>
        <fullName evidence="5">DNA polymerase lambda</fullName>
        <ecNumber evidence="4">2.7.7.7</ecNumber>
    </recommendedName>
</protein>
<dbReference type="InterPro" id="IPR027421">
    <property type="entry name" value="DNA_pol_lamdba_lyase_dom_sf"/>
</dbReference>
<comment type="similarity">
    <text evidence="3">Belongs to the DNA polymerase type-X family.</text>
</comment>
<keyword evidence="10 21" id="KW-0479">Metal-binding</keyword>
<dbReference type="InterPro" id="IPR001357">
    <property type="entry name" value="BRCT_dom"/>
</dbReference>
<evidence type="ECO:0000259" key="23">
    <source>
        <dbReference type="PROSITE" id="PS50023"/>
    </source>
</evidence>
<evidence type="ECO:0000256" key="12">
    <source>
        <dbReference type="ARBA" id="ARBA00022833"/>
    </source>
</evidence>
<comment type="subcellular location">
    <subcellularLocation>
        <location evidence="2">Nucleus</location>
    </subcellularLocation>
</comment>
<dbReference type="Pfam" id="PF14791">
    <property type="entry name" value="DNA_pol_B_thumb"/>
    <property type="match status" value="1"/>
</dbReference>
<feature type="compositionally biased region" description="Low complexity" evidence="22">
    <location>
        <begin position="416"/>
        <end position="427"/>
    </location>
</feature>
<dbReference type="InterPro" id="IPR010996">
    <property type="entry name" value="HHH_MUS81"/>
</dbReference>
<dbReference type="Pfam" id="PF10391">
    <property type="entry name" value="DNA_pol_lambd_f"/>
    <property type="match status" value="1"/>
</dbReference>
<organism evidence="25 26">
    <name type="scientific">Protea cynaroides</name>
    <dbReference type="NCBI Taxonomy" id="273540"/>
    <lineage>
        <taxon>Eukaryota</taxon>
        <taxon>Viridiplantae</taxon>
        <taxon>Streptophyta</taxon>
        <taxon>Embryophyta</taxon>
        <taxon>Tracheophyta</taxon>
        <taxon>Spermatophyta</taxon>
        <taxon>Magnoliopsida</taxon>
        <taxon>Proteales</taxon>
        <taxon>Proteaceae</taxon>
        <taxon>Protea</taxon>
    </lineage>
</organism>
<dbReference type="FunFam" id="1.10.150.110:FF:000006">
    <property type="entry name" value="DNA polymerase"/>
    <property type="match status" value="1"/>
</dbReference>
<gene>
    <name evidence="25" type="ORF">NE237_007009</name>
</gene>
<dbReference type="GO" id="GO:0003887">
    <property type="term" value="F:DNA-directed DNA polymerase activity"/>
    <property type="evidence" value="ECO:0007669"/>
    <property type="project" value="UniProtKB-KW"/>
</dbReference>
<dbReference type="InterPro" id="IPR019843">
    <property type="entry name" value="DNA_pol-X_BS"/>
</dbReference>
<dbReference type="AlphaFoldDB" id="A0A9Q0KNN1"/>
<dbReference type="PROSITE" id="PS50172">
    <property type="entry name" value="BRCT"/>
    <property type="match status" value="1"/>
</dbReference>
<keyword evidence="26" id="KW-1185">Reference proteome</keyword>
<keyword evidence="15" id="KW-0238">DNA-binding</keyword>
<evidence type="ECO:0000256" key="1">
    <source>
        <dbReference type="ARBA" id="ARBA00001936"/>
    </source>
</evidence>
<dbReference type="CDD" id="cd09440">
    <property type="entry name" value="LIM1_SF3"/>
    <property type="match status" value="1"/>
</dbReference>
<evidence type="ECO:0000256" key="21">
    <source>
        <dbReference type="PROSITE-ProRule" id="PRU00125"/>
    </source>
</evidence>
<dbReference type="Gene3D" id="3.30.210.10">
    <property type="entry name" value="DNA polymerase, thumb domain"/>
    <property type="match status" value="1"/>
</dbReference>
<feature type="domain" description="BRCT" evidence="24">
    <location>
        <begin position="232"/>
        <end position="326"/>
    </location>
</feature>
<keyword evidence="11" id="KW-0227">DNA damage</keyword>
<dbReference type="PRINTS" id="PR00869">
    <property type="entry name" value="DNAPOLX"/>
</dbReference>
<keyword evidence="9" id="KW-0235">DNA replication</keyword>
<keyword evidence="7" id="KW-0808">Transferase</keyword>
<dbReference type="GO" id="GO:0051017">
    <property type="term" value="P:actin filament bundle assembly"/>
    <property type="evidence" value="ECO:0007669"/>
    <property type="project" value="UniProtKB-ARBA"/>
</dbReference>
<evidence type="ECO:0000256" key="13">
    <source>
        <dbReference type="ARBA" id="ARBA00022932"/>
    </source>
</evidence>
<dbReference type="GO" id="GO:0003677">
    <property type="term" value="F:DNA binding"/>
    <property type="evidence" value="ECO:0007669"/>
    <property type="project" value="UniProtKB-KW"/>
</dbReference>
<evidence type="ECO:0000256" key="6">
    <source>
        <dbReference type="ARBA" id="ARBA00022634"/>
    </source>
</evidence>
<dbReference type="GO" id="GO:0006260">
    <property type="term" value="P:DNA replication"/>
    <property type="evidence" value="ECO:0007669"/>
    <property type="project" value="UniProtKB-KW"/>
</dbReference>
<evidence type="ECO:0000256" key="15">
    <source>
        <dbReference type="ARBA" id="ARBA00023125"/>
    </source>
</evidence>
<dbReference type="GO" id="GO:0051015">
    <property type="term" value="F:actin filament binding"/>
    <property type="evidence" value="ECO:0007669"/>
    <property type="project" value="UniProtKB-ARBA"/>
</dbReference>
<dbReference type="EMBL" id="JAMYWD010000004">
    <property type="protein sequence ID" value="KAJ4973835.1"/>
    <property type="molecule type" value="Genomic_DNA"/>
</dbReference>
<dbReference type="OrthoDB" id="205514at2759"/>
<dbReference type="PROSITE" id="PS50023">
    <property type="entry name" value="LIM_DOMAIN_2"/>
    <property type="match status" value="2"/>
</dbReference>
<dbReference type="GO" id="GO:0046872">
    <property type="term" value="F:metal ion binding"/>
    <property type="evidence" value="ECO:0007669"/>
    <property type="project" value="UniProtKB-KW"/>
</dbReference>
<evidence type="ECO:0000256" key="14">
    <source>
        <dbReference type="ARBA" id="ARBA00023038"/>
    </source>
</evidence>
<dbReference type="Gene3D" id="1.10.150.110">
    <property type="entry name" value="DNA polymerase beta, N-terminal domain-like"/>
    <property type="match status" value="1"/>
</dbReference>
<comment type="cofactor">
    <cofactor evidence="1">
        <name>Mn(2+)</name>
        <dbReference type="ChEBI" id="CHEBI:29035"/>
    </cofactor>
</comment>
<evidence type="ECO:0000313" key="25">
    <source>
        <dbReference type="EMBL" id="KAJ4973835.1"/>
    </source>
</evidence>
<evidence type="ECO:0000256" key="5">
    <source>
        <dbReference type="ARBA" id="ARBA00016513"/>
    </source>
</evidence>
<evidence type="ECO:0000256" key="16">
    <source>
        <dbReference type="ARBA" id="ARBA00023204"/>
    </source>
</evidence>
<dbReference type="PROSITE" id="PS00522">
    <property type="entry name" value="DNA_POLYMERASE_X"/>
    <property type="match status" value="1"/>
</dbReference>
<proteinExistence type="inferred from homology"/>
<keyword evidence="18" id="KW-0456">Lyase</keyword>
<name>A0A9Q0KNN1_9MAGN</name>
<dbReference type="GO" id="GO:0006303">
    <property type="term" value="P:double-strand break repair via nonhomologous end joining"/>
    <property type="evidence" value="ECO:0007669"/>
    <property type="project" value="TreeGrafter"/>
</dbReference>
<evidence type="ECO:0000259" key="24">
    <source>
        <dbReference type="PROSITE" id="PS50172"/>
    </source>
</evidence>
<evidence type="ECO:0000256" key="11">
    <source>
        <dbReference type="ARBA" id="ARBA00022763"/>
    </source>
</evidence>
<dbReference type="EC" id="2.7.7.7" evidence="4"/>
<feature type="region of interest" description="Disordered" evidence="22">
    <location>
        <begin position="368"/>
        <end position="427"/>
    </location>
</feature>
<evidence type="ECO:0000256" key="18">
    <source>
        <dbReference type="ARBA" id="ARBA00023239"/>
    </source>
</evidence>
<evidence type="ECO:0000256" key="3">
    <source>
        <dbReference type="ARBA" id="ARBA00008323"/>
    </source>
</evidence>
<dbReference type="FunFam" id="2.10.110.10:FF:000002">
    <property type="entry name" value="LIM domain and actin-binding 1"/>
    <property type="match status" value="2"/>
</dbReference>
<dbReference type="PANTHER" id="PTHR11276:SF41">
    <property type="entry name" value="DNA POLYMERASE LAMBDA"/>
    <property type="match status" value="1"/>
</dbReference>
<keyword evidence="13" id="KW-0239">DNA-directed DNA polymerase</keyword>
<dbReference type="GO" id="GO:0016829">
    <property type="term" value="F:lyase activity"/>
    <property type="evidence" value="ECO:0007669"/>
    <property type="project" value="UniProtKB-KW"/>
</dbReference>
<dbReference type="Gene3D" id="2.10.110.10">
    <property type="entry name" value="Cysteine Rich Protein"/>
    <property type="match status" value="2"/>
</dbReference>
<dbReference type="Proteomes" id="UP001141806">
    <property type="component" value="Unassembled WGS sequence"/>
</dbReference>
<dbReference type="InterPro" id="IPR018944">
    <property type="entry name" value="DNA_pol_lambd_fingers_domain"/>
</dbReference>
<sequence length="762" mass="86320">MVTFGGTTEKCTACDKTVYLVDQLKADSKVYHKACFRCHHCKGTLKLSNYSSFEGVLYCKPHFDQLFKMTGSLDKSFEGAPKIPRTFEPTHVNNRVSSLFAGTQDKCVTCNKTVYPIEKIAVDGSSYHKACFKCSHGGCVINPSSYVAHEHKIYCRHHHSQLFMEKGNFSQLNKHEEIKGVTENTVQIREERPARRWSPRCIARLHLASLWWAWRSMAPKARKKKELPRSSEQPGMFEGMVVFLVETGVQPRRFQIWKLKLAQMGAIIEDRLLKSVTHIFAMNPKALLQQVDRDWLTRFRGSLLLYQWLEDSLRLGEKVPEDSYNLKLESEGAEEKSLEAISSEPANDKILGDSNPCKKIRFAPEDSNVASLVSGEDSRKGPGDEAPNTTGGSNESTQYTSSPENSSQYIPDTSSKDLSSSELSLEYSPPDLNRNITEIFGKLVNIYRALGDDRRSFSYYKAIPVIEKLPFKIESVDQVKHLPSIGKSMQDHIHEIVTTGKLSKLEHFETDEKVRTISLFGEVWGIGPATALKLYEKGHRSLDDLKNEDSLTNAQKLGLRYFDDIKERIPRHEVQEMELLLKKAGEDVLPGVDVVCGGSYRRGKASCGDLDIVITHPDGKSHKGFLRKYVKYLKEIGFLREDLIFSIHSEEEGSDSGVDTYFGLCTYPGRELRHRIDLKVYPKDIYAFGLIAWTGNDVLNRRLRILAESKGYRLDDTGLFLATHGSGGKRGTRSSTSLSFKTEKEVFDFLGFPWLEPHERNL</sequence>
<evidence type="ECO:0000256" key="2">
    <source>
        <dbReference type="ARBA" id="ARBA00004123"/>
    </source>
</evidence>
<dbReference type="SMART" id="SM00483">
    <property type="entry name" value="POLXc"/>
    <property type="match status" value="1"/>
</dbReference>
<dbReference type="InterPro" id="IPR028207">
    <property type="entry name" value="DNA_pol_B_palm_palm"/>
</dbReference>
<evidence type="ECO:0000256" key="20">
    <source>
        <dbReference type="ARBA" id="ARBA00049244"/>
    </source>
</evidence>
<dbReference type="InterPro" id="IPR001781">
    <property type="entry name" value="Znf_LIM"/>
</dbReference>
<keyword evidence="6" id="KW-0237">DNA synthesis</keyword>
<dbReference type="SMART" id="SM00132">
    <property type="entry name" value="LIM"/>
    <property type="match status" value="2"/>
</dbReference>
<evidence type="ECO:0000256" key="17">
    <source>
        <dbReference type="ARBA" id="ARBA00023211"/>
    </source>
</evidence>
<evidence type="ECO:0000256" key="4">
    <source>
        <dbReference type="ARBA" id="ARBA00012417"/>
    </source>
</evidence>
<dbReference type="Gene3D" id="3.30.460.10">
    <property type="entry name" value="Beta Polymerase, domain 2"/>
    <property type="match status" value="1"/>
</dbReference>
<dbReference type="Gene3D" id="3.40.50.10190">
    <property type="entry name" value="BRCT domain"/>
    <property type="match status" value="1"/>
</dbReference>
<reference evidence="25" key="1">
    <citation type="journal article" date="2023" name="Plant J.">
        <title>The genome of the king protea, Protea cynaroides.</title>
        <authorList>
            <person name="Chang J."/>
            <person name="Duong T.A."/>
            <person name="Schoeman C."/>
            <person name="Ma X."/>
            <person name="Roodt D."/>
            <person name="Barker N."/>
            <person name="Li Z."/>
            <person name="Van de Peer Y."/>
            <person name="Mizrachi E."/>
        </authorList>
    </citation>
    <scope>NUCLEOTIDE SEQUENCE</scope>
    <source>
        <tissue evidence="25">Young leaves</tissue>
    </source>
</reference>
<accession>A0A9Q0KNN1</accession>
<dbReference type="SUPFAM" id="SSF47802">
    <property type="entry name" value="DNA polymerase beta, N-terminal domain-like"/>
    <property type="match status" value="1"/>
</dbReference>
<evidence type="ECO:0000313" key="26">
    <source>
        <dbReference type="Proteomes" id="UP001141806"/>
    </source>
</evidence>
<dbReference type="InterPro" id="IPR029398">
    <property type="entry name" value="PolB_thumb"/>
</dbReference>
<dbReference type="CDD" id="cd00141">
    <property type="entry name" value="NT_POLXc"/>
    <property type="match status" value="1"/>
</dbReference>
<feature type="compositionally biased region" description="Polar residues" evidence="22">
    <location>
        <begin position="387"/>
        <end position="413"/>
    </location>
</feature>
<dbReference type="FunFam" id="1.10.150.20:FF:000010">
    <property type="entry name" value="DNA polymerase lambda"/>
    <property type="match status" value="1"/>
</dbReference>
<evidence type="ECO:0000256" key="9">
    <source>
        <dbReference type="ARBA" id="ARBA00022705"/>
    </source>
</evidence>
<dbReference type="SUPFAM" id="SSF81585">
    <property type="entry name" value="PsbU/PolX domain-like"/>
    <property type="match status" value="1"/>
</dbReference>
<evidence type="ECO:0000256" key="7">
    <source>
        <dbReference type="ARBA" id="ARBA00022679"/>
    </source>
</evidence>
<dbReference type="SUPFAM" id="SSF57716">
    <property type="entry name" value="Glucocorticoid receptor-like (DNA-binding domain)"/>
    <property type="match status" value="4"/>
</dbReference>
<dbReference type="InterPro" id="IPR037160">
    <property type="entry name" value="DNA_Pol_thumb_sf"/>
</dbReference>
<dbReference type="FunFam" id="3.30.210.10:FF:000006">
    <property type="entry name" value="DNA polymerase"/>
    <property type="match status" value="1"/>
</dbReference>